<comment type="caution">
    <text evidence="3">The sequence shown here is derived from an EMBL/GenBank/DDBJ whole genome shotgun (WGS) entry which is preliminary data.</text>
</comment>
<keyword evidence="2" id="KW-0732">Signal</keyword>
<evidence type="ECO:0000256" key="1">
    <source>
        <dbReference type="SAM" id="MobiDB-lite"/>
    </source>
</evidence>
<reference evidence="3" key="1">
    <citation type="journal article" date="2020" name="Nat. Commun.">
        <title>Large-scale genome sequencing of mycorrhizal fungi provides insights into the early evolution of symbiotic traits.</title>
        <authorList>
            <person name="Miyauchi S."/>
            <person name="Kiss E."/>
            <person name="Kuo A."/>
            <person name="Drula E."/>
            <person name="Kohler A."/>
            <person name="Sanchez-Garcia M."/>
            <person name="Morin E."/>
            <person name="Andreopoulos B."/>
            <person name="Barry K.W."/>
            <person name="Bonito G."/>
            <person name="Buee M."/>
            <person name="Carver A."/>
            <person name="Chen C."/>
            <person name="Cichocki N."/>
            <person name="Clum A."/>
            <person name="Culley D."/>
            <person name="Crous P.W."/>
            <person name="Fauchery L."/>
            <person name="Girlanda M."/>
            <person name="Hayes R.D."/>
            <person name="Keri Z."/>
            <person name="LaButti K."/>
            <person name="Lipzen A."/>
            <person name="Lombard V."/>
            <person name="Magnuson J."/>
            <person name="Maillard F."/>
            <person name="Murat C."/>
            <person name="Nolan M."/>
            <person name="Ohm R.A."/>
            <person name="Pangilinan J."/>
            <person name="Pereira M.F."/>
            <person name="Perotto S."/>
            <person name="Peter M."/>
            <person name="Pfister S."/>
            <person name="Riley R."/>
            <person name="Sitrit Y."/>
            <person name="Stielow J.B."/>
            <person name="Szollosi G."/>
            <person name="Zifcakova L."/>
            <person name="Stursova M."/>
            <person name="Spatafora J.W."/>
            <person name="Tedersoo L."/>
            <person name="Vaario L.M."/>
            <person name="Yamada A."/>
            <person name="Yan M."/>
            <person name="Wang P."/>
            <person name="Xu J."/>
            <person name="Bruns T."/>
            <person name="Baldrian P."/>
            <person name="Vilgalys R."/>
            <person name="Dunand C."/>
            <person name="Henrissat B."/>
            <person name="Grigoriev I.V."/>
            <person name="Hibbett D."/>
            <person name="Nagy L.G."/>
            <person name="Martin F.M."/>
        </authorList>
    </citation>
    <scope>NUCLEOTIDE SEQUENCE</scope>
    <source>
        <strain evidence="3">UP504</strain>
    </source>
</reference>
<dbReference type="AlphaFoldDB" id="A0A9P6AF25"/>
<gene>
    <name evidence="3" type="ORF">BS47DRAFT_1355255</name>
</gene>
<evidence type="ECO:0000313" key="3">
    <source>
        <dbReference type="EMBL" id="KAF9504407.1"/>
    </source>
</evidence>
<dbReference type="EMBL" id="MU129230">
    <property type="protein sequence ID" value="KAF9504407.1"/>
    <property type="molecule type" value="Genomic_DNA"/>
</dbReference>
<accession>A0A9P6AF25</accession>
<feature type="region of interest" description="Disordered" evidence="1">
    <location>
        <begin position="32"/>
        <end position="52"/>
    </location>
</feature>
<sequence length="52" mass="5596">MFFVLFAVSAAFVFPVPACSVWRHVPVFKFSGTSTGRSSGNAPGQPLQSYSQ</sequence>
<dbReference type="Proteomes" id="UP000886523">
    <property type="component" value="Unassembled WGS sequence"/>
</dbReference>
<feature type="chain" id="PRO_5040385809" description="Secreted protein" evidence="2">
    <location>
        <begin position="19"/>
        <end position="52"/>
    </location>
</feature>
<name>A0A9P6AF25_9AGAM</name>
<evidence type="ECO:0000313" key="4">
    <source>
        <dbReference type="Proteomes" id="UP000886523"/>
    </source>
</evidence>
<feature type="signal peptide" evidence="2">
    <location>
        <begin position="1"/>
        <end position="18"/>
    </location>
</feature>
<proteinExistence type="predicted"/>
<evidence type="ECO:0000256" key="2">
    <source>
        <dbReference type="SAM" id="SignalP"/>
    </source>
</evidence>
<organism evidence="3 4">
    <name type="scientific">Hydnum rufescens UP504</name>
    <dbReference type="NCBI Taxonomy" id="1448309"/>
    <lineage>
        <taxon>Eukaryota</taxon>
        <taxon>Fungi</taxon>
        <taxon>Dikarya</taxon>
        <taxon>Basidiomycota</taxon>
        <taxon>Agaricomycotina</taxon>
        <taxon>Agaricomycetes</taxon>
        <taxon>Cantharellales</taxon>
        <taxon>Hydnaceae</taxon>
        <taxon>Hydnum</taxon>
    </lineage>
</organism>
<evidence type="ECO:0008006" key="5">
    <source>
        <dbReference type="Google" id="ProtNLM"/>
    </source>
</evidence>
<keyword evidence="4" id="KW-1185">Reference proteome</keyword>
<protein>
    <recommendedName>
        <fullName evidence="5">Secreted protein</fullName>
    </recommendedName>
</protein>